<keyword evidence="4" id="KW-1185">Reference proteome</keyword>
<dbReference type="Proteomes" id="UP000027920">
    <property type="component" value="Unassembled WGS sequence"/>
</dbReference>
<dbReference type="SUPFAM" id="SSF57997">
    <property type="entry name" value="Tropomyosin"/>
    <property type="match status" value="1"/>
</dbReference>
<evidence type="ECO:0000256" key="2">
    <source>
        <dbReference type="SAM" id="MobiDB-lite"/>
    </source>
</evidence>
<dbReference type="InterPro" id="IPR027267">
    <property type="entry name" value="AH/BAR_dom_sf"/>
</dbReference>
<proteinExistence type="predicted"/>
<evidence type="ECO:0000313" key="4">
    <source>
        <dbReference type="Proteomes" id="UP000027920"/>
    </source>
</evidence>
<feature type="coiled-coil region" evidence="1">
    <location>
        <begin position="209"/>
        <end position="236"/>
    </location>
</feature>
<name>A0A072P9T1_9EURO</name>
<feature type="region of interest" description="Disordered" evidence="2">
    <location>
        <begin position="595"/>
        <end position="665"/>
    </location>
</feature>
<dbReference type="AlphaFoldDB" id="A0A072P9T1"/>
<dbReference type="OrthoDB" id="3557318at2759"/>
<dbReference type="EMBL" id="AMGV01000005">
    <property type="protein sequence ID" value="KEF56864.1"/>
    <property type="molecule type" value="Genomic_DNA"/>
</dbReference>
<reference evidence="3 4" key="1">
    <citation type="submission" date="2013-03" db="EMBL/GenBank/DDBJ databases">
        <title>The Genome Sequence of Exophiala aquamarina CBS 119918.</title>
        <authorList>
            <consortium name="The Broad Institute Genomics Platform"/>
            <person name="Cuomo C."/>
            <person name="de Hoog S."/>
            <person name="Gorbushina A."/>
            <person name="Walker B."/>
            <person name="Young S.K."/>
            <person name="Zeng Q."/>
            <person name="Gargeya S."/>
            <person name="Fitzgerald M."/>
            <person name="Haas B."/>
            <person name="Abouelleil A."/>
            <person name="Allen A.W."/>
            <person name="Alvarado L."/>
            <person name="Arachchi H.M."/>
            <person name="Berlin A.M."/>
            <person name="Chapman S.B."/>
            <person name="Gainer-Dewar J."/>
            <person name="Goldberg J."/>
            <person name="Griggs A."/>
            <person name="Gujja S."/>
            <person name="Hansen M."/>
            <person name="Howarth C."/>
            <person name="Imamovic A."/>
            <person name="Ireland A."/>
            <person name="Larimer J."/>
            <person name="McCowan C."/>
            <person name="Murphy C."/>
            <person name="Pearson M."/>
            <person name="Poon T.W."/>
            <person name="Priest M."/>
            <person name="Roberts A."/>
            <person name="Saif S."/>
            <person name="Shea T."/>
            <person name="Sisk P."/>
            <person name="Sykes S."/>
            <person name="Wortman J."/>
            <person name="Nusbaum C."/>
            <person name="Birren B."/>
        </authorList>
    </citation>
    <scope>NUCLEOTIDE SEQUENCE [LARGE SCALE GENOMIC DNA]</scope>
    <source>
        <strain evidence="3 4">CBS 119918</strain>
    </source>
</reference>
<feature type="coiled-coil region" evidence="1">
    <location>
        <begin position="279"/>
        <end position="313"/>
    </location>
</feature>
<dbReference type="RefSeq" id="XP_013259454.1">
    <property type="nucleotide sequence ID" value="XM_013404000.1"/>
</dbReference>
<organism evidence="3 4">
    <name type="scientific">Exophiala aquamarina CBS 119918</name>
    <dbReference type="NCBI Taxonomy" id="1182545"/>
    <lineage>
        <taxon>Eukaryota</taxon>
        <taxon>Fungi</taxon>
        <taxon>Dikarya</taxon>
        <taxon>Ascomycota</taxon>
        <taxon>Pezizomycotina</taxon>
        <taxon>Eurotiomycetes</taxon>
        <taxon>Chaetothyriomycetidae</taxon>
        <taxon>Chaetothyriales</taxon>
        <taxon>Herpotrichiellaceae</taxon>
        <taxon>Exophiala</taxon>
    </lineage>
</organism>
<feature type="compositionally biased region" description="Low complexity" evidence="2">
    <location>
        <begin position="618"/>
        <end position="627"/>
    </location>
</feature>
<dbReference type="HOGENOM" id="CLU_026453_0_0_1"/>
<dbReference type="Gene3D" id="1.10.287.1490">
    <property type="match status" value="1"/>
</dbReference>
<dbReference type="STRING" id="1182545.A0A072P9T1"/>
<evidence type="ECO:0000313" key="3">
    <source>
        <dbReference type="EMBL" id="KEF56864.1"/>
    </source>
</evidence>
<keyword evidence="1" id="KW-0175">Coiled coil</keyword>
<sequence length="665" mass="76827">METLGHQDHHNHHSDIFPNKMAVIRLNNTDLDDDLVSDAGTVEAHRSSGLTRSASLRSYRRQSSLLKSSASRLESKSYAKHSAELTAQAESKFLILMDVISNASKEASSLKAVWENMKHERELLLQRHEEMVNQTTELTAELRAREDERSRSSTDVVDWKRKVEKLLTDLAAAHRSVTAEKAHVQERDKDIERIRTELREVRDSGFRKDSQNERELEHLRARLKQTESDRDAITQASEKYHRDLNKACRERSELASKLNEITTSHEISQKDVLSLTGRLKIVEAERETSLQTIVRLKEEVKRAKQKSSEDSRDAIEAIEKFEKAARESARVKETLGVIEVERDDHLRTIETLRRQSKAQKLDYDDLATRFADVSRDHEATRREIITLQENLKTSEVSRDKYLQTLERTRESLHSITRQRDELTDEMSTIAKRLDEQKQQSVLARESLSNAEEKISELQVEITTMKEKIVHAQRERDDAFNKGNRHLTEIDQLRERITALEHQKRDVVDSRTKLSSELEQLRSEYSQITETMTSFHDDSEDMEQEIENLRALVHEAQEQRERAVSARESADRERDTYISRYDDKCRELERLREGMLSRSGSYSHAHSRRSGGGGEFRTTRTITSRSVSQLDHGTSHENGFSNSSGIEHTSHMENPTETLRETSVAA</sequence>
<protein>
    <submittedName>
        <fullName evidence="3">Uncharacterized protein</fullName>
    </submittedName>
</protein>
<dbReference type="VEuPathDB" id="FungiDB:A1O9_07054"/>
<evidence type="ECO:0000256" key="1">
    <source>
        <dbReference type="SAM" id="Coils"/>
    </source>
</evidence>
<feature type="compositionally biased region" description="Polar residues" evidence="2">
    <location>
        <begin position="628"/>
        <end position="656"/>
    </location>
</feature>
<gene>
    <name evidence="3" type="ORF">A1O9_07054</name>
</gene>
<accession>A0A072P9T1</accession>
<comment type="caution">
    <text evidence="3">The sequence shown here is derived from an EMBL/GenBank/DDBJ whole genome shotgun (WGS) entry which is preliminary data.</text>
</comment>
<dbReference type="GeneID" id="25281968"/>
<feature type="coiled-coil region" evidence="1">
    <location>
        <begin position="405"/>
        <end position="572"/>
    </location>
</feature>
<dbReference type="Gene3D" id="1.20.1270.60">
    <property type="entry name" value="Arfaptin homology (AH) domain/BAR domain"/>
    <property type="match status" value="1"/>
</dbReference>